<protein>
    <submittedName>
        <fullName evidence="1">Uncharacterized protein</fullName>
    </submittedName>
</protein>
<proteinExistence type="predicted"/>
<reference evidence="1 2" key="1">
    <citation type="submission" date="2020-02" db="EMBL/GenBank/DDBJ databases">
        <authorList>
            <person name="Li X.-J."/>
            <person name="Han X.-M."/>
        </authorList>
    </citation>
    <scope>NUCLEOTIDE SEQUENCE [LARGE SCALE GENOMIC DNA]</scope>
    <source>
        <strain evidence="1 2">CCTCC AB 2017055</strain>
    </source>
</reference>
<accession>A0A6L9SHJ8</accession>
<dbReference type="Proteomes" id="UP000475214">
    <property type="component" value="Unassembled WGS sequence"/>
</dbReference>
<evidence type="ECO:0000313" key="2">
    <source>
        <dbReference type="Proteomes" id="UP000475214"/>
    </source>
</evidence>
<dbReference type="AlphaFoldDB" id="A0A6L9SHJ8"/>
<comment type="caution">
    <text evidence="1">The sequence shown here is derived from an EMBL/GenBank/DDBJ whole genome shotgun (WGS) entry which is preliminary data.</text>
</comment>
<keyword evidence="2" id="KW-1185">Reference proteome</keyword>
<organism evidence="1 2">
    <name type="scientific">Phytoactinopolyspora halotolerans</name>
    <dbReference type="NCBI Taxonomy" id="1981512"/>
    <lineage>
        <taxon>Bacteria</taxon>
        <taxon>Bacillati</taxon>
        <taxon>Actinomycetota</taxon>
        <taxon>Actinomycetes</taxon>
        <taxon>Jiangellales</taxon>
        <taxon>Jiangellaceae</taxon>
        <taxon>Phytoactinopolyspora</taxon>
    </lineage>
</organism>
<evidence type="ECO:0000313" key="1">
    <source>
        <dbReference type="EMBL" id="NEE04726.1"/>
    </source>
</evidence>
<gene>
    <name evidence="1" type="ORF">G1H10_31650</name>
</gene>
<dbReference type="EMBL" id="JAAGOA010000042">
    <property type="protein sequence ID" value="NEE04726.1"/>
    <property type="molecule type" value="Genomic_DNA"/>
</dbReference>
<name>A0A6L9SHJ8_9ACTN</name>
<sequence length="55" mass="5936">MHAGRIDRFDVLGDMASGWVRNVTTAAVDAMIASCARYPFESGGFVTWARSTGLL</sequence>
<dbReference type="RefSeq" id="WP_163745274.1">
    <property type="nucleotide sequence ID" value="NZ_JAAGOA010000042.1"/>
</dbReference>